<protein>
    <submittedName>
        <fullName evidence="1">Uncharacterized protein</fullName>
    </submittedName>
</protein>
<dbReference type="EMBL" id="CM055754">
    <property type="protein sequence ID" value="KAJ7990884.1"/>
    <property type="molecule type" value="Genomic_DNA"/>
</dbReference>
<accession>A0ACC2FHN6</accession>
<sequence>MTHSPNNTLSTTSVRPVSCGDAVTERPTATGTVPTPLDDANDQCNGLKMKSGRRKTNELRPVKTADAESIPSPPHPQECDLLHPVTQISPHATQTSRLVASLSILVSDDRSEYYVLIIRRSAGEFRASLPNGALVAPKCTACHRGALLHIA</sequence>
<comment type="caution">
    <text evidence="1">The sequence shown here is derived from an EMBL/GenBank/DDBJ whole genome shotgun (WGS) entry which is preliminary data.</text>
</comment>
<dbReference type="Proteomes" id="UP001157502">
    <property type="component" value="Chromosome 27"/>
</dbReference>
<gene>
    <name evidence="1" type="ORF">DPEC_G00291530</name>
</gene>
<organism evidence="1 2">
    <name type="scientific">Dallia pectoralis</name>
    <name type="common">Alaska blackfish</name>
    <dbReference type="NCBI Taxonomy" id="75939"/>
    <lineage>
        <taxon>Eukaryota</taxon>
        <taxon>Metazoa</taxon>
        <taxon>Chordata</taxon>
        <taxon>Craniata</taxon>
        <taxon>Vertebrata</taxon>
        <taxon>Euteleostomi</taxon>
        <taxon>Actinopterygii</taxon>
        <taxon>Neopterygii</taxon>
        <taxon>Teleostei</taxon>
        <taxon>Protacanthopterygii</taxon>
        <taxon>Esociformes</taxon>
        <taxon>Umbridae</taxon>
        <taxon>Dallia</taxon>
    </lineage>
</organism>
<proteinExistence type="predicted"/>
<keyword evidence="2" id="KW-1185">Reference proteome</keyword>
<evidence type="ECO:0000313" key="1">
    <source>
        <dbReference type="EMBL" id="KAJ7990884.1"/>
    </source>
</evidence>
<name>A0ACC2FHN6_DALPE</name>
<evidence type="ECO:0000313" key="2">
    <source>
        <dbReference type="Proteomes" id="UP001157502"/>
    </source>
</evidence>
<reference evidence="1" key="1">
    <citation type="submission" date="2021-05" db="EMBL/GenBank/DDBJ databases">
        <authorList>
            <person name="Pan Q."/>
            <person name="Jouanno E."/>
            <person name="Zahm M."/>
            <person name="Klopp C."/>
            <person name="Cabau C."/>
            <person name="Louis A."/>
            <person name="Berthelot C."/>
            <person name="Parey E."/>
            <person name="Roest Crollius H."/>
            <person name="Montfort J."/>
            <person name="Robinson-Rechavi M."/>
            <person name="Bouchez O."/>
            <person name="Lampietro C."/>
            <person name="Lopez Roques C."/>
            <person name="Donnadieu C."/>
            <person name="Postlethwait J."/>
            <person name="Bobe J."/>
            <person name="Dillon D."/>
            <person name="Chandos A."/>
            <person name="von Hippel F."/>
            <person name="Guiguen Y."/>
        </authorList>
    </citation>
    <scope>NUCLEOTIDE SEQUENCE</scope>
    <source>
        <strain evidence="1">YG-Jan2019</strain>
    </source>
</reference>